<dbReference type="EMBL" id="UGRS01000001">
    <property type="protein sequence ID" value="SUA36490.1"/>
    <property type="molecule type" value="Genomic_DNA"/>
</dbReference>
<keyword evidence="1" id="KW-1133">Transmembrane helix</keyword>
<keyword evidence="1" id="KW-0812">Transmembrane</keyword>
<keyword evidence="1" id="KW-0472">Membrane</keyword>
<dbReference type="PANTHER" id="PTHR28008">
    <property type="entry name" value="DOMAIN PROTEIN, PUTATIVE (AFU_ORTHOLOGUE AFUA_3G10980)-RELATED"/>
    <property type="match status" value="1"/>
</dbReference>
<reference evidence="2 3" key="1">
    <citation type="submission" date="2018-06" db="EMBL/GenBank/DDBJ databases">
        <authorList>
            <consortium name="Pathogen Informatics"/>
            <person name="Doyle S."/>
        </authorList>
    </citation>
    <scope>NUCLEOTIDE SEQUENCE [LARGE SCALE GENOMIC DNA]</scope>
    <source>
        <strain evidence="2 3">NCTC12229</strain>
    </source>
</reference>
<dbReference type="NCBIfam" id="NF037970">
    <property type="entry name" value="vanZ_1"/>
    <property type="match status" value="1"/>
</dbReference>
<evidence type="ECO:0000313" key="2">
    <source>
        <dbReference type="EMBL" id="SUA36490.1"/>
    </source>
</evidence>
<name>A0A378WGF3_9NEIS</name>
<feature type="transmembrane region" description="Helical" evidence="1">
    <location>
        <begin position="94"/>
        <end position="114"/>
    </location>
</feature>
<dbReference type="RefSeq" id="WP_373962270.1">
    <property type="nucleotide sequence ID" value="NZ_UGRS01000001.1"/>
</dbReference>
<feature type="transmembrane region" description="Helical" evidence="1">
    <location>
        <begin position="70"/>
        <end position="88"/>
    </location>
</feature>
<gene>
    <name evidence="2" type="ORF">NCTC12229_00906</name>
</gene>
<evidence type="ECO:0000256" key="1">
    <source>
        <dbReference type="SAM" id="Phobius"/>
    </source>
</evidence>
<feature type="transmembrane region" description="Helical" evidence="1">
    <location>
        <begin position="41"/>
        <end position="61"/>
    </location>
</feature>
<evidence type="ECO:0000313" key="3">
    <source>
        <dbReference type="Proteomes" id="UP000254055"/>
    </source>
</evidence>
<protein>
    <submittedName>
        <fullName evidence="2">VanZ family protein</fullName>
    </submittedName>
</protein>
<organism evidence="2 3">
    <name type="scientific">Neisseria zoodegmatis</name>
    <dbReference type="NCBI Taxonomy" id="326523"/>
    <lineage>
        <taxon>Bacteria</taxon>
        <taxon>Pseudomonadati</taxon>
        <taxon>Pseudomonadota</taxon>
        <taxon>Betaproteobacteria</taxon>
        <taxon>Neisseriales</taxon>
        <taxon>Neisseriaceae</taxon>
        <taxon>Neisseria</taxon>
    </lineage>
</organism>
<sequence>MIKLPANRYTMFAVLWFLAGIYFLLLRDAGGAPPFRHFDKVAHFGLFFAQTWLCAKAFIVANKPIPYKTLLAFALVFAVGSEVAQAVWTTTREGSLADVLADVCGVVAALWLAAKVREAKLLQR</sequence>
<proteinExistence type="predicted"/>
<accession>A0A378WGF3</accession>
<dbReference type="AlphaFoldDB" id="A0A378WGF3"/>
<dbReference type="Proteomes" id="UP000254055">
    <property type="component" value="Unassembled WGS sequence"/>
</dbReference>
<dbReference type="PANTHER" id="PTHR28008:SF1">
    <property type="entry name" value="DOMAIN PROTEIN, PUTATIVE (AFU_ORTHOLOGUE AFUA_3G10980)-RELATED"/>
    <property type="match status" value="1"/>
</dbReference>